<name>A0A3Q3J040_MONAL</name>
<evidence type="ECO:0000313" key="5">
    <source>
        <dbReference type="Proteomes" id="UP000261600"/>
    </source>
</evidence>
<feature type="region of interest" description="Disordered" evidence="1">
    <location>
        <begin position="1"/>
        <end position="22"/>
    </location>
</feature>
<dbReference type="GO" id="GO:0071539">
    <property type="term" value="P:protein localization to centrosome"/>
    <property type="evidence" value="ECO:0007669"/>
    <property type="project" value="TreeGrafter"/>
</dbReference>
<feature type="transmembrane region" description="Helical" evidence="2">
    <location>
        <begin position="217"/>
        <end position="234"/>
    </location>
</feature>
<dbReference type="AlphaFoldDB" id="A0A3Q3J040"/>
<dbReference type="GO" id="GO:0060271">
    <property type="term" value="P:cilium assembly"/>
    <property type="evidence" value="ECO:0007669"/>
    <property type="project" value="TreeGrafter"/>
</dbReference>
<keyword evidence="2" id="KW-0472">Membrane</keyword>
<feature type="region of interest" description="Disordered" evidence="1">
    <location>
        <begin position="191"/>
        <end position="212"/>
    </location>
</feature>
<dbReference type="Proteomes" id="UP000261600">
    <property type="component" value="Unplaced"/>
</dbReference>
<keyword evidence="2" id="KW-1133">Transmembrane helix</keyword>
<feature type="compositionally biased region" description="Low complexity" evidence="1">
    <location>
        <begin position="199"/>
        <end position="211"/>
    </location>
</feature>
<protein>
    <recommendedName>
        <fullName evidence="3">C2CD3 N-terminal C2 domain-containing protein</fullName>
    </recommendedName>
</protein>
<evidence type="ECO:0000313" key="4">
    <source>
        <dbReference type="Ensembl" id="ENSMALP00000011548.1"/>
    </source>
</evidence>
<evidence type="ECO:0000256" key="2">
    <source>
        <dbReference type="SAM" id="Phobius"/>
    </source>
</evidence>
<evidence type="ECO:0000256" key="1">
    <source>
        <dbReference type="SAM" id="MobiDB-lite"/>
    </source>
</evidence>
<dbReference type="Pfam" id="PF25339">
    <property type="entry name" value="C2_C2CD3_N"/>
    <property type="match status" value="1"/>
</dbReference>
<dbReference type="GO" id="GO:0061511">
    <property type="term" value="P:centriole elongation"/>
    <property type="evidence" value="ECO:0007669"/>
    <property type="project" value="TreeGrafter"/>
</dbReference>
<dbReference type="STRING" id="43700.ENSMALP00000011548"/>
<dbReference type="PANTHER" id="PTHR21254:SF1">
    <property type="entry name" value="C2 DOMAIN-CONTAINING PROTEIN 3"/>
    <property type="match status" value="1"/>
</dbReference>
<organism evidence="4 5">
    <name type="scientific">Monopterus albus</name>
    <name type="common">Swamp eel</name>
    <dbReference type="NCBI Taxonomy" id="43700"/>
    <lineage>
        <taxon>Eukaryota</taxon>
        <taxon>Metazoa</taxon>
        <taxon>Chordata</taxon>
        <taxon>Craniata</taxon>
        <taxon>Vertebrata</taxon>
        <taxon>Euteleostomi</taxon>
        <taxon>Actinopterygii</taxon>
        <taxon>Neopterygii</taxon>
        <taxon>Teleostei</taxon>
        <taxon>Neoteleostei</taxon>
        <taxon>Acanthomorphata</taxon>
        <taxon>Anabantaria</taxon>
        <taxon>Synbranchiformes</taxon>
        <taxon>Synbranchidae</taxon>
        <taxon>Monopterus</taxon>
    </lineage>
</organism>
<dbReference type="InterPro" id="IPR057537">
    <property type="entry name" value="C2_C2CD3_N"/>
</dbReference>
<dbReference type="PANTHER" id="PTHR21254">
    <property type="entry name" value="C2 DOMAIN-CONTAINING PROTEIN 3"/>
    <property type="match status" value="1"/>
</dbReference>
<feature type="domain" description="C2CD3 N-terminal C2" evidence="3">
    <location>
        <begin position="21"/>
        <end position="164"/>
    </location>
</feature>
<sequence>MKSRKHRAVKAASIPSDVSPSTSLPPLVEGQLRCFLRVTISRVLWTVHKPPSGTFTRLRWWGESSDGTHFFPRDGLQLSQKAIKTTARFPIRCGPKQFTSYLTDMGCLVLEVLTKPDHLPIARAQVAGISCLSLSHPISGFYTLVSPTSEKLGELQVSLNLEPLTEAYDSSSSGPTTDIAVERPKVVTPTVLSQPRSLSDGSGKESVGSSSKNTPRFVVVGVMALLFIIHCLCLV</sequence>
<dbReference type="Ensembl" id="ENSMALT00000011793.1">
    <property type="protein sequence ID" value="ENSMALP00000011548.1"/>
    <property type="gene ID" value="ENSMALG00000008208.1"/>
</dbReference>
<proteinExistence type="predicted"/>
<dbReference type="GO" id="GO:0005814">
    <property type="term" value="C:centriole"/>
    <property type="evidence" value="ECO:0007669"/>
    <property type="project" value="TreeGrafter"/>
</dbReference>
<evidence type="ECO:0000259" key="3">
    <source>
        <dbReference type="Pfam" id="PF25339"/>
    </source>
</evidence>
<reference evidence="4" key="1">
    <citation type="submission" date="2025-08" db="UniProtKB">
        <authorList>
            <consortium name="Ensembl"/>
        </authorList>
    </citation>
    <scope>IDENTIFICATION</scope>
</reference>
<keyword evidence="5" id="KW-1185">Reference proteome</keyword>
<accession>A0A3Q3J040</accession>
<dbReference type="GO" id="GO:0034451">
    <property type="term" value="C:centriolar satellite"/>
    <property type="evidence" value="ECO:0007669"/>
    <property type="project" value="TreeGrafter"/>
</dbReference>
<reference evidence="4" key="2">
    <citation type="submission" date="2025-09" db="UniProtKB">
        <authorList>
            <consortium name="Ensembl"/>
        </authorList>
    </citation>
    <scope>IDENTIFICATION</scope>
</reference>
<keyword evidence="2" id="KW-0812">Transmembrane</keyword>